<keyword evidence="2" id="KW-1185">Reference proteome</keyword>
<name>A0A934KQB2_9FLAO</name>
<sequence length="568" mass="62889">MKNIRIITSILCLTILWTCSNDEYQDYDAPDELSDILWLIGTNKNSQDQYSINAATHLSFLDLSQGAVSHEWIIEEGNNFLKEGFNSTDSLTAFIIPNAGLSTTKPKAHILFNNSGLNKVRLLNKFDKPVKYVSSQGILEAVQEGNLWVIDTTFTFDVYAQIKPAFKVYQDGVEILNITEADMPSVSDSDSWPTIEVEAGTALRFEDLTTVGRPNGRSWRFPEGTPNQIGGVTANVSFFQLGTFTGEMRSFRVSPLPTSTVTKLIPLKVKVIPSSQPFVFSGQIKESENEKILFQLNGEVVPFSGEEANFTVNVFNEQSGFNQVIPVQTASVSTDNATFIELTLSQPIYNSDTITVTYDASTNGITSTDTRVLQSFGPERVQMYFGNNILPGNSWASFEPSGGGINNAFASNQFFIPGGQGNGQFDDLIWERVTTKSFDGVASMRYKLPAGEKLPLINLFGFGLADGPGGVPAGTYRVSYRVYKENSNLQKFRMEFGNPTTDIKIFDISAIPNNQWVEVSETITFNEDLTADNYRTALRIVDEDNPGITGPQLLYFDDLALIKLEPRL</sequence>
<dbReference type="RefSeq" id="WP_199600152.1">
    <property type="nucleotide sequence ID" value="NZ_JAEHJZ010000032.1"/>
</dbReference>
<accession>A0A934KQB2</accession>
<dbReference type="AlphaFoldDB" id="A0A934KQB2"/>
<reference evidence="1 2" key="1">
    <citation type="submission" date="2020-09" db="EMBL/GenBank/DDBJ databases">
        <title>Draft genome of Gelidibacter salicanalis PAMC21136.</title>
        <authorList>
            <person name="Park H."/>
        </authorList>
    </citation>
    <scope>NUCLEOTIDE SEQUENCE [LARGE SCALE GENOMIC DNA]</scope>
    <source>
        <strain evidence="1 2">PAMC21136</strain>
    </source>
</reference>
<evidence type="ECO:0000313" key="1">
    <source>
        <dbReference type="EMBL" id="MBJ7881529.1"/>
    </source>
</evidence>
<organism evidence="1 2">
    <name type="scientific">Gelidibacter salicanalis</name>
    <dbReference type="NCBI Taxonomy" id="291193"/>
    <lineage>
        <taxon>Bacteria</taxon>
        <taxon>Pseudomonadati</taxon>
        <taxon>Bacteroidota</taxon>
        <taxon>Flavobacteriia</taxon>
        <taxon>Flavobacteriales</taxon>
        <taxon>Flavobacteriaceae</taxon>
        <taxon>Gelidibacter</taxon>
    </lineage>
</organism>
<proteinExistence type="predicted"/>
<dbReference type="Proteomes" id="UP000662373">
    <property type="component" value="Unassembled WGS sequence"/>
</dbReference>
<comment type="caution">
    <text evidence="1">The sequence shown here is derived from an EMBL/GenBank/DDBJ whole genome shotgun (WGS) entry which is preliminary data.</text>
</comment>
<gene>
    <name evidence="1" type="ORF">JEM65_12875</name>
</gene>
<dbReference type="Gene3D" id="2.60.120.260">
    <property type="entry name" value="Galactose-binding domain-like"/>
    <property type="match status" value="1"/>
</dbReference>
<dbReference type="EMBL" id="JAEHJZ010000032">
    <property type="protein sequence ID" value="MBJ7881529.1"/>
    <property type="molecule type" value="Genomic_DNA"/>
</dbReference>
<protein>
    <submittedName>
        <fullName evidence="1">Uncharacterized protein</fullName>
    </submittedName>
</protein>
<evidence type="ECO:0000313" key="2">
    <source>
        <dbReference type="Proteomes" id="UP000662373"/>
    </source>
</evidence>